<keyword evidence="2" id="KW-1185">Reference proteome</keyword>
<proteinExistence type="predicted"/>
<dbReference type="EMBL" id="CP043925">
    <property type="protein sequence ID" value="QHN11067.1"/>
    <property type="molecule type" value="Genomic_DNA"/>
</dbReference>
<evidence type="ECO:0000313" key="2">
    <source>
        <dbReference type="Proteomes" id="UP000464700"/>
    </source>
</evidence>
<dbReference type="KEGG" id="pcol:F1325_11580"/>
<accession>A0A6I7DDY0</accession>
<reference evidence="1 2" key="1">
    <citation type="submission" date="2019-09" db="EMBL/GenBank/DDBJ databases">
        <title>Emergence of a chromosome-mediated tetracycline resistance gene in Proteus strain.</title>
        <authorList>
            <person name="He D."/>
            <person name="Wang L."/>
        </authorList>
    </citation>
    <scope>NUCLEOTIDE SEQUENCE [LARGE SCALE GENOMIC DNA]</scope>
    <source>
        <strain evidence="1 2">T60</strain>
    </source>
</reference>
<sequence length="113" mass="12948">MSNITNEKQNIKIYALVFHKNALTLSTDNIHEDFWLELHETIGWIKFVKHSEESEFVKNGALFVATELRPVSDSVPYPIVEAQCVLWRQREALLSAADTLSFLLGQKRGTMID</sequence>
<dbReference type="Proteomes" id="UP000464700">
    <property type="component" value="Chromosome"/>
</dbReference>
<protein>
    <submittedName>
        <fullName evidence="1">Uncharacterized protein</fullName>
    </submittedName>
</protein>
<evidence type="ECO:0000313" key="1">
    <source>
        <dbReference type="EMBL" id="QHN11067.1"/>
    </source>
</evidence>
<organism evidence="1 2">
    <name type="scientific">Proteus columbae</name>
    <dbReference type="NCBI Taxonomy" id="1987580"/>
    <lineage>
        <taxon>Bacteria</taxon>
        <taxon>Pseudomonadati</taxon>
        <taxon>Pseudomonadota</taxon>
        <taxon>Gammaproteobacteria</taxon>
        <taxon>Enterobacterales</taxon>
        <taxon>Morganellaceae</taxon>
        <taxon>Proteus</taxon>
    </lineage>
</organism>
<dbReference type="AlphaFoldDB" id="A0A6I7DDY0"/>
<dbReference type="RefSeq" id="WP_160230489.1">
    <property type="nucleotide sequence ID" value="NZ_CP043925.1"/>
</dbReference>
<gene>
    <name evidence="1" type="ORF">F1325_11580</name>
</gene>
<name>A0A6I7DDY0_9GAMM</name>